<feature type="region of interest" description="Disordered" evidence="1">
    <location>
        <begin position="188"/>
        <end position="275"/>
    </location>
</feature>
<dbReference type="EMBL" id="ML978067">
    <property type="protein sequence ID" value="KAF2019937.1"/>
    <property type="molecule type" value="Genomic_DNA"/>
</dbReference>
<dbReference type="GO" id="GO:0016579">
    <property type="term" value="P:protein deubiquitination"/>
    <property type="evidence" value="ECO:0007669"/>
    <property type="project" value="TreeGrafter"/>
</dbReference>
<dbReference type="InterPro" id="IPR050704">
    <property type="entry name" value="Peptidase_C85-like"/>
</dbReference>
<dbReference type="GO" id="GO:0004843">
    <property type="term" value="F:cysteine-type deubiquitinase activity"/>
    <property type="evidence" value="ECO:0007669"/>
    <property type="project" value="TreeGrafter"/>
</dbReference>
<dbReference type="InterPro" id="IPR003323">
    <property type="entry name" value="OTU_dom"/>
</dbReference>
<dbReference type="PANTHER" id="PTHR12419:SF7">
    <property type="entry name" value="OTU DOMAIN-CONTAINING PROTEIN 3"/>
    <property type="match status" value="1"/>
</dbReference>
<evidence type="ECO:0000259" key="2">
    <source>
        <dbReference type="PROSITE" id="PS50802"/>
    </source>
</evidence>
<reference evidence="3" key="1">
    <citation type="journal article" date="2020" name="Stud. Mycol.">
        <title>101 Dothideomycetes genomes: a test case for predicting lifestyles and emergence of pathogens.</title>
        <authorList>
            <person name="Haridas S."/>
            <person name="Albert R."/>
            <person name="Binder M."/>
            <person name="Bloem J."/>
            <person name="Labutti K."/>
            <person name="Salamov A."/>
            <person name="Andreopoulos B."/>
            <person name="Baker S."/>
            <person name="Barry K."/>
            <person name="Bills G."/>
            <person name="Bluhm B."/>
            <person name="Cannon C."/>
            <person name="Castanera R."/>
            <person name="Culley D."/>
            <person name="Daum C."/>
            <person name="Ezra D."/>
            <person name="Gonzalez J."/>
            <person name="Henrissat B."/>
            <person name="Kuo A."/>
            <person name="Liang C."/>
            <person name="Lipzen A."/>
            <person name="Lutzoni F."/>
            <person name="Magnuson J."/>
            <person name="Mondo S."/>
            <person name="Nolan M."/>
            <person name="Ohm R."/>
            <person name="Pangilinan J."/>
            <person name="Park H.-J."/>
            <person name="Ramirez L."/>
            <person name="Alfaro M."/>
            <person name="Sun H."/>
            <person name="Tritt A."/>
            <person name="Yoshinaga Y."/>
            <person name="Zwiers L.-H."/>
            <person name="Turgeon B."/>
            <person name="Goodwin S."/>
            <person name="Spatafora J."/>
            <person name="Crous P."/>
            <person name="Grigoriev I."/>
        </authorList>
    </citation>
    <scope>NUCLEOTIDE SEQUENCE</scope>
    <source>
        <strain evidence="3">CBS 175.79</strain>
    </source>
</reference>
<proteinExistence type="predicted"/>
<feature type="domain" description="OTU" evidence="2">
    <location>
        <begin position="21"/>
        <end position="183"/>
    </location>
</feature>
<dbReference type="SUPFAM" id="SSF54001">
    <property type="entry name" value="Cysteine proteinases"/>
    <property type="match status" value="1"/>
</dbReference>
<dbReference type="RefSeq" id="XP_033388276.1">
    <property type="nucleotide sequence ID" value="XM_033521006.1"/>
</dbReference>
<keyword evidence="4" id="KW-1185">Reference proteome</keyword>
<feature type="compositionally biased region" description="Pro residues" evidence="1">
    <location>
        <begin position="263"/>
        <end position="273"/>
    </location>
</feature>
<gene>
    <name evidence="3" type="ORF">BU24DRAFT_129882</name>
</gene>
<sequence length="285" mass="32112">MAPRKQPTNVAEFPILDANGLYAGQIRGDGNCLFNALSDQLYGHQEEHKTLRDATIAHMRLESDFYRQYMIVQPVRRNPKRKTTVAPAPLMDLSHHTEEELQKQFDIHLDKMGQPGEWADNMEVSAFASALNVHVRLWQADFHYTFSPRIYYVLDGASGAVDDRPILNIAYHKWEHYSSVRNITGPHTGLPLVSTNILPSPSRKRSSVERDDVDSSIMRASKRRSPHPLFDSDSTPTCSESSSDESNGPQLSQSNTDELGTPEPEPALDPVPRPKLVLKLRCLKT</sequence>
<dbReference type="InterPro" id="IPR038765">
    <property type="entry name" value="Papain-like_cys_pep_sf"/>
</dbReference>
<evidence type="ECO:0000313" key="3">
    <source>
        <dbReference type="EMBL" id="KAF2019937.1"/>
    </source>
</evidence>
<dbReference type="Pfam" id="PF02338">
    <property type="entry name" value="OTU"/>
    <property type="match status" value="1"/>
</dbReference>
<evidence type="ECO:0000256" key="1">
    <source>
        <dbReference type="SAM" id="MobiDB-lite"/>
    </source>
</evidence>
<dbReference type="Proteomes" id="UP000799778">
    <property type="component" value="Unassembled WGS sequence"/>
</dbReference>
<dbReference type="GeneID" id="54278403"/>
<organism evidence="3 4">
    <name type="scientific">Aaosphaeria arxii CBS 175.79</name>
    <dbReference type="NCBI Taxonomy" id="1450172"/>
    <lineage>
        <taxon>Eukaryota</taxon>
        <taxon>Fungi</taxon>
        <taxon>Dikarya</taxon>
        <taxon>Ascomycota</taxon>
        <taxon>Pezizomycotina</taxon>
        <taxon>Dothideomycetes</taxon>
        <taxon>Pleosporomycetidae</taxon>
        <taxon>Pleosporales</taxon>
        <taxon>Pleosporales incertae sedis</taxon>
        <taxon>Aaosphaeria</taxon>
    </lineage>
</organism>
<feature type="compositionally biased region" description="Low complexity" evidence="1">
    <location>
        <begin position="231"/>
        <end position="246"/>
    </location>
</feature>
<dbReference type="CDD" id="cd22756">
    <property type="entry name" value="OTU_OTUD3-like"/>
    <property type="match status" value="1"/>
</dbReference>
<dbReference type="Gene3D" id="3.90.70.80">
    <property type="match status" value="1"/>
</dbReference>
<feature type="compositionally biased region" description="Polar residues" evidence="1">
    <location>
        <begin position="247"/>
        <end position="258"/>
    </location>
</feature>
<evidence type="ECO:0000313" key="4">
    <source>
        <dbReference type="Proteomes" id="UP000799778"/>
    </source>
</evidence>
<protein>
    <submittedName>
        <fullName evidence="3">Cysteine proteinase</fullName>
    </submittedName>
</protein>
<dbReference type="PANTHER" id="PTHR12419">
    <property type="entry name" value="OTU DOMAIN CONTAINING PROTEIN"/>
    <property type="match status" value="1"/>
</dbReference>
<dbReference type="OrthoDB" id="409956at2759"/>
<dbReference type="PROSITE" id="PS50802">
    <property type="entry name" value="OTU"/>
    <property type="match status" value="1"/>
</dbReference>
<name>A0A6A5Y4H7_9PLEO</name>
<accession>A0A6A5Y4H7</accession>
<dbReference type="AlphaFoldDB" id="A0A6A5Y4H7"/>